<protein>
    <submittedName>
        <fullName evidence="3">Uncharacterized protein</fullName>
    </submittedName>
</protein>
<accession>A0ABN2K249</accession>
<evidence type="ECO:0000313" key="4">
    <source>
        <dbReference type="Proteomes" id="UP001501475"/>
    </source>
</evidence>
<gene>
    <name evidence="3" type="ORF">GCM10009810_04430</name>
</gene>
<feature type="transmembrane region" description="Helical" evidence="2">
    <location>
        <begin position="231"/>
        <end position="251"/>
    </location>
</feature>
<feature type="region of interest" description="Disordered" evidence="1">
    <location>
        <begin position="30"/>
        <end position="169"/>
    </location>
</feature>
<comment type="caution">
    <text evidence="3">The sequence shown here is derived from an EMBL/GenBank/DDBJ whole genome shotgun (WGS) entry which is preliminary data.</text>
</comment>
<proteinExistence type="predicted"/>
<evidence type="ECO:0000256" key="1">
    <source>
        <dbReference type="SAM" id="MobiDB-lite"/>
    </source>
</evidence>
<name>A0ABN2K249_9MICO</name>
<organism evidence="3 4">
    <name type="scientific">Nostocoides vanveenii</name>
    <dbReference type="NCBI Taxonomy" id="330835"/>
    <lineage>
        <taxon>Bacteria</taxon>
        <taxon>Bacillati</taxon>
        <taxon>Actinomycetota</taxon>
        <taxon>Actinomycetes</taxon>
        <taxon>Micrococcales</taxon>
        <taxon>Intrasporangiaceae</taxon>
        <taxon>Nostocoides</taxon>
    </lineage>
</organism>
<feature type="compositionally biased region" description="Low complexity" evidence="1">
    <location>
        <begin position="89"/>
        <end position="106"/>
    </location>
</feature>
<keyword evidence="2" id="KW-0472">Membrane</keyword>
<reference evidence="3 4" key="1">
    <citation type="journal article" date="2019" name="Int. J. Syst. Evol. Microbiol.">
        <title>The Global Catalogue of Microorganisms (GCM) 10K type strain sequencing project: providing services to taxonomists for standard genome sequencing and annotation.</title>
        <authorList>
            <consortium name="The Broad Institute Genomics Platform"/>
            <consortium name="The Broad Institute Genome Sequencing Center for Infectious Disease"/>
            <person name="Wu L."/>
            <person name="Ma J."/>
        </authorList>
    </citation>
    <scope>NUCLEOTIDE SEQUENCE [LARGE SCALE GENOMIC DNA]</scope>
    <source>
        <strain evidence="3 4">JCM 15591</strain>
    </source>
</reference>
<feature type="compositionally biased region" description="Basic and acidic residues" evidence="1">
    <location>
        <begin position="108"/>
        <end position="120"/>
    </location>
</feature>
<evidence type="ECO:0000313" key="3">
    <source>
        <dbReference type="EMBL" id="GAA1746847.1"/>
    </source>
</evidence>
<keyword evidence="2" id="KW-1133">Transmembrane helix</keyword>
<keyword evidence="2" id="KW-0812">Transmembrane</keyword>
<evidence type="ECO:0000256" key="2">
    <source>
        <dbReference type="SAM" id="Phobius"/>
    </source>
</evidence>
<dbReference type="Proteomes" id="UP001501475">
    <property type="component" value="Unassembled WGS sequence"/>
</dbReference>
<feature type="transmembrane region" description="Helical" evidence="2">
    <location>
        <begin position="204"/>
        <end position="225"/>
    </location>
</feature>
<dbReference type="EMBL" id="BAAAPN010000011">
    <property type="protein sequence ID" value="GAA1746847.1"/>
    <property type="molecule type" value="Genomic_DNA"/>
</dbReference>
<dbReference type="RefSeq" id="WP_344061478.1">
    <property type="nucleotide sequence ID" value="NZ_BAAAPN010000011.1"/>
</dbReference>
<keyword evidence="4" id="KW-1185">Reference proteome</keyword>
<sequence>MREPDPQLRDDDIDRRFAEIVAGWHLTGAQSERNAALAKGVESTALDDPSAEQEPTDSARLPIVSGEDGPDADPAMASSSEANDHGPEENSSAAASPPIISDANSPGDRGDGDTHARASETDTEAAGADGQGTGLSGLESRRGPINPPLFERRPIRRTPPAAPNFPVWRGATNEAPYDEILDQVDDEDHFEPPEPRPLPPQEDLHFWGIIVGLVGGPLLLLWLVLFRPDVAGWWMWLAIAMSLGGFVLLVLRGSSDDDHDNGAVV</sequence>